<protein>
    <submittedName>
        <fullName evidence="2">Uncharacterized protein</fullName>
    </submittedName>
</protein>
<gene>
    <name evidence="2" type="ORF">GSLYS_00013441001</name>
</gene>
<evidence type="ECO:0000313" key="3">
    <source>
        <dbReference type="Proteomes" id="UP001497497"/>
    </source>
</evidence>
<keyword evidence="3" id="KW-1185">Reference proteome</keyword>
<sequence length="327" mass="37625">MGMCCSVGRHETQVEPCHGHHSFYVHPEGSLNNSTFNIVYRPPHLNERLAPGEAKPRFWMSPSNIIQGPAVVSVAWCQLCQPQSFSNPPRQNNNKRLNKRKNNRVDTGHRHDDALEISASNMEDHMEGDKNMMVKAYPSFLLPYINKTIRLRLVFMDPKVEQLVGEYGHLKHSREAETDPMMETSYLVRNMHSLKLHLKYSCIVQGLPEVQLEENHGGVKRLKRVRYRNMPVCWIDLDHRKPNIHVAGEQFELSLGPPCPSLTPDDFPDGNGETPMILGTYVRALDTAPERRLKFSARLFHWFNHSSECYSDVMMGHENIGDKYIRT</sequence>
<dbReference type="AlphaFoldDB" id="A0AAV2I5Q0"/>
<dbReference type="Proteomes" id="UP001497497">
    <property type="component" value="Unassembled WGS sequence"/>
</dbReference>
<accession>A0AAV2I5Q0</accession>
<comment type="caution">
    <text evidence="2">The sequence shown here is derived from an EMBL/GenBank/DDBJ whole genome shotgun (WGS) entry which is preliminary data.</text>
</comment>
<evidence type="ECO:0000313" key="2">
    <source>
        <dbReference type="EMBL" id="CAL1539708.1"/>
    </source>
</evidence>
<organism evidence="2 3">
    <name type="scientific">Lymnaea stagnalis</name>
    <name type="common">Great pond snail</name>
    <name type="synonym">Helix stagnalis</name>
    <dbReference type="NCBI Taxonomy" id="6523"/>
    <lineage>
        <taxon>Eukaryota</taxon>
        <taxon>Metazoa</taxon>
        <taxon>Spiralia</taxon>
        <taxon>Lophotrochozoa</taxon>
        <taxon>Mollusca</taxon>
        <taxon>Gastropoda</taxon>
        <taxon>Heterobranchia</taxon>
        <taxon>Euthyneura</taxon>
        <taxon>Panpulmonata</taxon>
        <taxon>Hygrophila</taxon>
        <taxon>Lymnaeoidea</taxon>
        <taxon>Lymnaeidae</taxon>
        <taxon>Lymnaea</taxon>
    </lineage>
</organism>
<name>A0AAV2I5Q0_LYMST</name>
<evidence type="ECO:0000256" key="1">
    <source>
        <dbReference type="SAM" id="MobiDB-lite"/>
    </source>
</evidence>
<feature type="region of interest" description="Disordered" evidence="1">
    <location>
        <begin position="85"/>
        <end position="107"/>
    </location>
</feature>
<proteinExistence type="predicted"/>
<reference evidence="2 3" key="1">
    <citation type="submission" date="2024-04" db="EMBL/GenBank/DDBJ databases">
        <authorList>
            <consortium name="Genoscope - CEA"/>
            <person name="William W."/>
        </authorList>
    </citation>
    <scope>NUCLEOTIDE SEQUENCE [LARGE SCALE GENOMIC DNA]</scope>
</reference>
<dbReference type="EMBL" id="CAXITT010000352">
    <property type="protein sequence ID" value="CAL1539708.1"/>
    <property type="molecule type" value="Genomic_DNA"/>
</dbReference>